<evidence type="ECO:0000256" key="1">
    <source>
        <dbReference type="SAM" id="MobiDB-lite"/>
    </source>
</evidence>
<feature type="region of interest" description="Disordered" evidence="1">
    <location>
        <begin position="891"/>
        <end position="955"/>
    </location>
</feature>
<feature type="compositionally biased region" description="Basic and acidic residues" evidence="1">
    <location>
        <begin position="808"/>
        <end position="838"/>
    </location>
</feature>
<feature type="region of interest" description="Disordered" evidence="1">
    <location>
        <begin position="1034"/>
        <end position="1062"/>
    </location>
</feature>
<name>A0A7D9EAL7_PARCT</name>
<feature type="domain" description="DUF5745" evidence="2">
    <location>
        <begin position="56"/>
        <end position="112"/>
    </location>
</feature>
<keyword evidence="4" id="KW-1185">Reference proteome</keyword>
<feature type="compositionally biased region" description="Basic residues" evidence="1">
    <location>
        <begin position="899"/>
        <end position="913"/>
    </location>
</feature>
<feature type="compositionally biased region" description="Basic and acidic residues" evidence="1">
    <location>
        <begin position="207"/>
        <end position="220"/>
    </location>
</feature>
<dbReference type="AlphaFoldDB" id="A0A7D9EAL7"/>
<evidence type="ECO:0000313" key="3">
    <source>
        <dbReference type="EMBL" id="CAB4004564.1"/>
    </source>
</evidence>
<dbReference type="GO" id="GO:0005813">
    <property type="term" value="C:centrosome"/>
    <property type="evidence" value="ECO:0007669"/>
    <property type="project" value="InterPro"/>
</dbReference>
<feature type="compositionally biased region" description="Basic and acidic residues" evidence="1">
    <location>
        <begin position="689"/>
        <end position="705"/>
    </location>
</feature>
<evidence type="ECO:0000313" key="4">
    <source>
        <dbReference type="Proteomes" id="UP001152795"/>
    </source>
</evidence>
<dbReference type="PANTHER" id="PTHR22545:SF0">
    <property type="entry name" value="CENTROSOMAL PROTEIN OF 95 KDA"/>
    <property type="match status" value="1"/>
</dbReference>
<feature type="region of interest" description="Disordered" evidence="1">
    <location>
        <begin position="791"/>
        <end position="838"/>
    </location>
</feature>
<dbReference type="PANTHER" id="PTHR22545">
    <property type="entry name" value="CENTROSOMAL PROTEIN OF 95 KDA"/>
    <property type="match status" value="1"/>
</dbReference>
<reference evidence="3" key="1">
    <citation type="submission" date="2020-04" db="EMBL/GenBank/DDBJ databases">
        <authorList>
            <person name="Alioto T."/>
            <person name="Alioto T."/>
            <person name="Gomez Garrido J."/>
        </authorList>
    </citation>
    <scope>NUCLEOTIDE SEQUENCE</scope>
    <source>
        <strain evidence="3">A484AB</strain>
    </source>
</reference>
<organism evidence="3 4">
    <name type="scientific">Paramuricea clavata</name>
    <name type="common">Red gorgonian</name>
    <name type="synonym">Violescent sea-whip</name>
    <dbReference type="NCBI Taxonomy" id="317549"/>
    <lineage>
        <taxon>Eukaryota</taxon>
        <taxon>Metazoa</taxon>
        <taxon>Cnidaria</taxon>
        <taxon>Anthozoa</taxon>
        <taxon>Octocorallia</taxon>
        <taxon>Malacalcyonacea</taxon>
        <taxon>Plexauridae</taxon>
        <taxon>Paramuricea</taxon>
    </lineage>
</organism>
<dbReference type="Pfam" id="PF19016">
    <property type="entry name" value="DUF5745"/>
    <property type="match status" value="1"/>
</dbReference>
<feature type="compositionally biased region" description="Basic residues" evidence="1">
    <location>
        <begin position="925"/>
        <end position="941"/>
    </location>
</feature>
<protein>
    <submittedName>
        <fullName evidence="3">Centrosomal of 95 kDa-like</fullName>
    </submittedName>
</protein>
<feature type="region of interest" description="Disordered" evidence="1">
    <location>
        <begin position="470"/>
        <end position="559"/>
    </location>
</feature>
<feature type="compositionally biased region" description="Polar residues" evidence="1">
    <location>
        <begin position="192"/>
        <end position="206"/>
    </location>
</feature>
<sequence>MDSQENEASDQGFVFIANEILRKCKINGEVQSLKECSDSFFLAVYEGILGEALVGTITNAVSHEQRISNCEKVIDALSHDVLNVDLSHITAESIVDGDITTIQNLLEIFKELLDFILDVDDEFDLEDADEQNDSNLLSSDHKVISDVLHEELGPGHHDVRFPPNLRNSGRMSSDCSTIGEPELSSIPKCSDIPSSRNSDVDSNSTDEIIRESELLERQLSRDYPSLQQLRDQREPGHHATNRAWEPEKDLGLSKDKLSKARNETPSLNVPVGSGLGGLNSGRELGVGKKFDQETGKMSQKLGAVDGIRKGQKNDAVFEYRGNLGRSDGISEAVDNGPNRNACTIRGTSRPKTGRTLDHKGTLRDINVHGRSEGISEVADNVPRFGGVIRNGQSTGATRNIDVTQTGNSNGADNVHVLNNSIRKPVAIPTGSAGISRVDIARDSDGFALGGGGMNGVRPTVDEGRYRDYLRESESNRQKSTLVGEKHKPCLVEHDDSGHKPLMNSRPDTASRKKNTQDTVMNREGLSTDTQATKSHHGLVRKSGFEPQEGNFPKSGKGLRANEAKKISSNAGGLNLSKVATRSKQSSRLVGEDQDYRESNTRSEDKKIKKSVLAKSRLGVGRVNRGGRGSPKDINGHDGGKKGKKNKRPRGVVGNRRGSRGEDTMKGKEVGRKKGANVQSGKAGDSDSSVQKRTEATEATKEHTDGSESSGVFWDDQISPLDVSERLRNPSQGLAFDEVGLAKKSREYEARQGLGKSKDSRDSPVIRHYHHHFHHESSEDLVRDVDMSERTRQIAGTKNLPGLGSSFNRSDRRDLNEESSHVPRKERMVKKDEPKKRSVKFDDHVSTLLITNRLERLRRDMDSEDDKEIERRSQIRSDYSGYLERLNKEHKRMEKELKQRPKKTKRASPYKKKYSVSAASRDRARTNQRKARYPSTKARKRSSSTSPKIRVNKRKAAKQLEKGDIILPTLLDEFPFLHLSPHTLQTMRRKQTQQLTSLSKTAQADKRQTKTQKVIEDAEKRQETLLKILRKDLQHNQRMHEQKERNEQDRAIKSKLREKRHATARARRYYEDYQLRMRARMLKRRTREEQIFKNLFEDGLEIQKQRVHELRTYAKEQREKRAVRQQNELESLENYYRDQYSILAEAIAQEKETLLVREKAQEKVIHQMQRNLRTKLQNEVTEIQETLVRDEDDAYFRRLDAERLRRQLQMTAFQNLT</sequence>
<comment type="caution">
    <text evidence="3">The sequence shown here is derived from an EMBL/GenBank/DDBJ whole genome shotgun (WGS) entry which is preliminary data.</text>
</comment>
<accession>A0A7D9EAL7</accession>
<dbReference type="OrthoDB" id="545730at2759"/>
<feature type="compositionally biased region" description="Basic residues" evidence="1">
    <location>
        <begin position="1052"/>
        <end position="1062"/>
    </location>
</feature>
<feature type="compositionally biased region" description="Basic and acidic residues" evidence="1">
    <location>
        <begin position="629"/>
        <end position="640"/>
    </location>
</feature>
<dbReference type="InterPro" id="IPR036872">
    <property type="entry name" value="CH_dom_sf"/>
</dbReference>
<feature type="compositionally biased region" description="Basic and acidic residues" evidence="1">
    <location>
        <begin position="483"/>
        <end position="498"/>
    </location>
</feature>
<gene>
    <name evidence="3" type="ORF">PACLA_8A007546</name>
</gene>
<evidence type="ECO:0000259" key="2">
    <source>
        <dbReference type="Pfam" id="PF19016"/>
    </source>
</evidence>
<dbReference type="Proteomes" id="UP001152795">
    <property type="component" value="Unassembled WGS sequence"/>
</dbReference>
<feature type="compositionally biased region" description="Basic and acidic residues" evidence="1">
    <location>
        <begin position="658"/>
        <end position="671"/>
    </location>
</feature>
<feature type="compositionally biased region" description="Polar residues" evidence="1">
    <location>
        <begin position="516"/>
        <end position="532"/>
    </location>
</feature>
<feature type="region of interest" description="Disordered" evidence="1">
    <location>
        <begin position="328"/>
        <end position="357"/>
    </location>
</feature>
<dbReference type="Gene3D" id="1.10.418.10">
    <property type="entry name" value="Calponin-like domain"/>
    <property type="match status" value="1"/>
</dbReference>
<feature type="region of interest" description="Disordered" evidence="1">
    <location>
        <begin position="154"/>
        <end position="251"/>
    </location>
</feature>
<feature type="compositionally biased region" description="Polar residues" evidence="1">
    <location>
        <begin position="165"/>
        <end position="176"/>
    </location>
</feature>
<feature type="compositionally biased region" description="Basic and acidic residues" evidence="1">
    <location>
        <begin position="1034"/>
        <end position="1051"/>
    </location>
</feature>
<dbReference type="EMBL" id="CACRXK020004937">
    <property type="protein sequence ID" value="CAB4004564.1"/>
    <property type="molecule type" value="Genomic_DNA"/>
</dbReference>
<feature type="compositionally biased region" description="Polar residues" evidence="1">
    <location>
        <begin position="578"/>
        <end position="587"/>
    </location>
</feature>
<dbReference type="InterPro" id="IPR044039">
    <property type="entry name" value="DUF5745"/>
</dbReference>
<feature type="compositionally biased region" description="Basic and acidic residues" evidence="1">
    <location>
        <begin position="589"/>
        <end position="606"/>
    </location>
</feature>
<dbReference type="InterPro" id="IPR026619">
    <property type="entry name" value="CEP95"/>
</dbReference>
<proteinExistence type="predicted"/>
<dbReference type="GO" id="GO:0000922">
    <property type="term" value="C:spindle pole"/>
    <property type="evidence" value="ECO:0007669"/>
    <property type="project" value="InterPro"/>
</dbReference>
<feature type="region of interest" description="Disordered" evidence="1">
    <location>
        <begin position="578"/>
        <end position="714"/>
    </location>
</feature>
<feature type="compositionally biased region" description="Polar residues" evidence="1">
    <location>
        <begin position="337"/>
        <end position="350"/>
    </location>
</feature>
<dbReference type="SUPFAM" id="SSF47576">
    <property type="entry name" value="Calponin-homology domain, CH-domain"/>
    <property type="match status" value="1"/>
</dbReference>